<dbReference type="InterPro" id="IPR027267">
    <property type="entry name" value="AH/BAR_dom_sf"/>
</dbReference>
<dbReference type="EMBL" id="MPUK01000002">
    <property type="protein sequence ID" value="ONH68925.1"/>
    <property type="molecule type" value="Genomic_DNA"/>
</dbReference>
<reference evidence="5" key="1">
    <citation type="journal article" date="2017" name="Genome Announc.">
        <title>Genome sequences of Cyberlindnera fabianii 65, Pichia kudriavzevii 129, and Saccharomyces cerevisiae 131 isolated from fermented masau fruits in Zimbabwe.</title>
        <authorList>
            <person name="van Rijswijck I.M.H."/>
            <person name="Derks M.F.L."/>
            <person name="Abee T."/>
            <person name="de Ridder D."/>
            <person name="Smid E.J."/>
        </authorList>
    </citation>
    <scope>NUCLEOTIDE SEQUENCE [LARGE SCALE GENOMIC DNA]</scope>
    <source>
        <strain evidence="5">65</strain>
    </source>
</reference>
<dbReference type="GO" id="GO:1990528">
    <property type="term" value="C:Rvs161p-Rvs167p complex"/>
    <property type="evidence" value="ECO:0007669"/>
    <property type="project" value="TreeGrafter"/>
</dbReference>
<dbReference type="InterPro" id="IPR001452">
    <property type="entry name" value="SH3_domain"/>
</dbReference>
<comment type="caution">
    <text evidence="4">The sequence shown here is derived from an EMBL/GenBank/DDBJ whole genome shotgun (WGS) entry which is preliminary data.</text>
</comment>
<name>A0A1V2LBA5_CYBFA</name>
<dbReference type="OMA" id="LRNDTDW"/>
<dbReference type="STRING" id="36022.A0A1V2LBA5"/>
<organism evidence="4 5">
    <name type="scientific">Cyberlindnera fabianii</name>
    <name type="common">Yeast</name>
    <name type="synonym">Hansenula fabianii</name>
    <dbReference type="NCBI Taxonomy" id="36022"/>
    <lineage>
        <taxon>Eukaryota</taxon>
        <taxon>Fungi</taxon>
        <taxon>Dikarya</taxon>
        <taxon>Ascomycota</taxon>
        <taxon>Saccharomycotina</taxon>
        <taxon>Saccharomycetes</taxon>
        <taxon>Phaffomycetales</taxon>
        <taxon>Phaffomycetaceae</taxon>
        <taxon>Cyberlindnera</taxon>
    </lineage>
</organism>
<accession>A0A1V2LBA5</accession>
<dbReference type="PROSITE" id="PS50002">
    <property type="entry name" value="SH3"/>
    <property type="match status" value="1"/>
</dbReference>
<dbReference type="GO" id="GO:0006897">
    <property type="term" value="P:endocytosis"/>
    <property type="evidence" value="ECO:0007669"/>
    <property type="project" value="InterPro"/>
</dbReference>
<evidence type="ECO:0000256" key="1">
    <source>
        <dbReference type="ARBA" id="ARBA00022443"/>
    </source>
</evidence>
<dbReference type="GO" id="GO:0043332">
    <property type="term" value="C:mating projection tip"/>
    <property type="evidence" value="ECO:0007669"/>
    <property type="project" value="TreeGrafter"/>
</dbReference>
<dbReference type="GO" id="GO:0008289">
    <property type="term" value="F:lipid binding"/>
    <property type="evidence" value="ECO:0007669"/>
    <property type="project" value="TreeGrafter"/>
</dbReference>
<dbReference type="PANTHER" id="PTHR47174">
    <property type="entry name" value="BRIDGING INTEGRATOR 3"/>
    <property type="match status" value="1"/>
</dbReference>
<dbReference type="SUPFAM" id="SSF103657">
    <property type="entry name" value="BAR/IMD domain-like"/>
    <property type="match status" value="1"/>
</dbReference>
<dbReference type="VEuPathDB" id="FungiDB:BON22_1449"/>
<dbReference type="PRINTS" id="PR00452">
    <property type="entry name" value="SH3DOMAIN"/>
</dbReference>
<dbReference type="InterPro" id="IPR036028">
    <property type="entry name" value="SH3-like_dom_sf"/>
</dbReference>
<dbReference type="InterPro" id="IPR046982">
    <property type="entry name" value="BIN3/RVS161-like"/>
</dbReference>
<feature type="domain" description="SH3" evidence="3">
    <location>
        <begin position="268"/>
        <end position="326"/>
    </location>
</feature>
<dbReference type="SUPFAM" id="SSF50044">
    <property type="entry name" value="SH3-domain"/>
    <property type="match status" value="1"/>
</dbReference>
<gene>
    <name evidence="4" type="ORF">BON22_1449</name>
</gene>
<dbReference type="SMART" id="SM00326">
    <property type="entry name" value="SH3"/>
    <property type="match status" value="1"/>
</dbReference>
<protein>
    <submittedName>
        <fullName evidence="4">LAS seventeen-binding protein 1</fullName>
    </submittedName>
</protein>
<evidence type="ECO:0000313" key="4">
    <source>
        <dbReference type="EMBL" id="ONH68925.1"/>
    </source>
</evidence>
<sequence length="326" mass="37310">MATDNSSIEAKFQCKVHELRNDTDWVNLKRSIIRAPQIIKNKFKSSDSISTDEAFDKLNDIHHGATPCLELILSNVRSPVSKVIATSKAIKKSLREREFALLDMNTYSDHLTTLKTKDKGTLTLKQEQNIIRYEKNLVLSRLKYEQINGIFKSELPKFIDFLDQFMRSLQIILYFLQLTIHFQLLELNLATADSIKLRQAEMKMGAHDFSQRIIKTHYNAQQPVIDKLRSLNITKSALEQSLSNHMDSLSLSITETGNESVSVSLARSEVVFCTLKYDFNAQESGDLSFKEGDKIRILDRTTFNGDWCRGELDGTIGIFPKNYVTF</sequence>
<dbReference type="AlphaFoldDB" id="A0A1V2LBA5"/>
<dbReference type="PANTHER" id="PTHR47174:SF1">
    <property type="entry name" value="REDUCED VIABILITY UPON STARVATION PROTEIN 167"/>
    <property type="match status" value="1"/>
</dbReference>
<keyword evidence="5" id="KW-1185">Reference proteome</keyword>
<proteinExistence type="predicted"/>
<keyword evidence="1 2" id="KW-0728">SH3 domain</keyword>
<dbReference type="GO" id="GO:0097320">
    <property type="term" value="P:plasma membrane tubulation"/>
    <property type="evidence" value="ECO:0007669"/>
    <property type="project" value="TreeGrafter"/>
</dbReference>
<dbReference type="GO" id="GO:0051666">
    <property type="term" value="P:actin cortical patch localization"/>
    <property type="evidence" value="ECO:0007669"/>
    <property type="project" value="InterPro"/>
</dbReference>
<evidence type="ECO:0000256" key="2">
    <source>
        <dbReference type="PROSITE-ProRule" id="PRU00192"/>
    </source>
</evidence>
<dbReference type="Gene3D" id="1.20.1270.60">
    <property type="entry name" value="Arfaptin homology (AH) domain/BAR domain"/>
    <property type="match status" value="1"/>
</dbReference>
<evidence type="ECO:0000259" key="3">
    <source>
        <dbReference type="PROSITE" id="PS50002"/>
    </source>
</evidence>
<dbReference type="Proteomes" id="UP000189513">
    <property type="component" value="Unassembled WGS sequence"/>
</dbReference>
<dbReference type="Pfam" id="PF00018">
    <property type="entry name" value="SH3_1"/>
    <property type="match status" value="1"/>
</dbReference>
<dbReference type="GO" id="GO:0030479">
    <property type="term" value="C:actin cortical patch"/>
    <property type="evidence" value="ECO:0007669"/>
    <property type="project" value="TreeGrafter"/>
</dbReference>
<dbReference type="Gene3D" id="2.30.30.40">
    <property type="entry name" value="SH3 Domains"/>
    <property type="match status" value="1"/>
</dbReference>
<dbReference type="GO" id="GO:0031097">
    <property type="term" value="C:medial cortex"/>
    <property type="evidence" value="ECO:0007669"/>
    <property type="project" value="TreeGrafter"/>
</dbReference>
<evidence type="ECO:0000313" key="5">
    <source>
        <dbReference type="Proteomes" id="UP000189513"/>
    </source>
</evidence>